<evidence type="ECO:0000256" key="1">
    <source>
        <dbReference type="ARBA" id="ARBA00007957"/>
    </source>
</evidence>
<evidence type="ECO:0000313" key="9">
    <source>
        <dbReference type="Proteomes" id="UP000031327"/>
    </source>
</evidence>
<name>A0A0C1QDM9_9GAMM</name>
<dbReference type="AlphaFoldDB" id="A0A0C1QDM9"/>
<evidence type="ECO:0000256" key="6">
    <source>
        <dbReference type="ARBA" id="ARBA00023163"/>
    </source>
</evidence>
<dbReference type="GO" id="GO:0005829">
    <property type="term" value="C:cytosol"/>
    <property type="evidence" value="ECO:0007669"/>
    <property type="project" value="TreeGrafter"/>
</dbReference>
<feature type="binding site" evidence="7">
    <location>
        <position position="107"/>
    </location>
    <ligand>
        <name>Zn(2+)</name>
        <dbReference type="ChEBI" id="CHEBI:29105"/>
    </ligand>
</feature>
<keyword evidence="3 7" id="KW-0862">Zinc</keyword>
<reference evidence="8 9" key="1">
    <citation type="submission" date="2014-12" db="EMBL/GenBank/DDBJ databases">
        <title>Draft Genome Sequence of Pseudoalteromonas luteoviolacea HI1.</title>
        <authorList>
            <person name="Asahina A.Y."/>
            <person name="Hadfield M.G."/>
        </authorList>
    </citation>
    <scope>NUCLEOTIDE SEQUENCE [LARGE SCALE GENOMIC DNA]</scope>
    <source>
        <strain evidence="8 9">HI1</strain>
    </source>
</reference>
<dbReference type="Proteomes" id="UP000031327">
    <property type="component" value="Unassembled WGS sequence"/>
</dbReference>
<dbReference type="InterPro" id="IPR002481">
    <property type="entry name" value="FUR"/>
</dbReference>
<dbReference type="EMBL" id="JWIC01000003">
    <property type="protein sequence ID" value="KID58721.1"/>
    <property type="molecule type" value="Genomic_DNA"/>
</dbReference>
<feature type="binding site" evidence="7">
    <location>
        <position position="148"/>
    </location>
    <ligand>
        <name>Zn(2+)</name>
        <dbReference type="ChEBI" id="CHEBI:29105"/>
    </ligand>
</feature>
<evidence type="ECO:0000256" key="5">
    <source>
        <dbReference type="ARBA" id="ARBA00023125"/>
    </source>
</evidence>
<dbReference type="PANTHER" id="PTHR33202">
    <property type="entry name" value="ZINC UPTAKE REGULATION PROTEIN"/>
    <property type="match status" value="1"/>
</dbReference>
<feature type="binding site" evidence="7">
    <location>
        <position position="151"/>
    </location>
    <ligand>
        <name>Zn(2+)</name>
        <dbReference type="ChEBI" id="CHEBI:29105"/>
    </ligand>
</feature>
<dbReference type="InterPro" id="IPR036390">
    <property type="entry name" value="WH_DNA-bd_sf"/>
</dbReference>
<dbReference type="Gene3D" id="3.30.1490.190">
    <property type="match status" value="1"/>
</dbReference>
<gene>
    <name evidence="8" type="ORF">JF50_02305</name>
</gene>
<keyword evidence="4" id="KW-0805">Transcription regulation</keyword>
<comment type="caution">
    <text evidence="8">The sequence shown here is derived from an EMBL/GenBank/DDBJ whole genome shotgun (WGS) entry which is preliminary data.</text>
</comment>
<feature type="binding site" evidence="7">
    <location>
        <position position="110"/>
    </location>
    <ligand>
        <name>Zn(2+)</name>
        <dbReference type="ChEBI" id="CHEBI:29105"/>
    </ligand>
</feature>
<proteinExistence type="inferred from homology"/>
<keyword evidence="6" id="KW-0804">Transcription</keyword>
<comment type="cofactor">
    <cofactor evidence="7">
        <name>Zn(2+)</name>
        <dbReference type="ChEBI" id="CHEBI:29105"/>
    </cofactor>
    <text evidence="7">Binds 1 zinc ion per subunit.</text>
</comment>
<protein>
    <submittedName>
        <fullName evidence="8">Fur family transcriptional regulator</fullName>
    </submittedName>
</protein>
<dbReference type="InterPro" id="IPR036388">
    <property type="entry name" value="WH-like_DNA-bd_sf"/>
</dbReference>
<dbReference type="RefSeq" id="WP_039607890.1">
    <property type="nucleotide sequence ID" value="NZ_JWIC01000003.1"/>
</dbReference>
<keyword evidence="7" id="KW-0479">Metal-binding</keyword>
<dbReference type="GO" id="GO:1900376">
    <property type="term" value="P:regulation of secondary metabolite biosynthetic process"/>
    <property type="evidence" value="ECO:0007669"/>
    <property type="project" value="TreeGrafter"/>
</dbReference>
<organism evidence="8 9">
    <name type="scientific">Pseudoalteromonas luteoviolacea</name>
    <dbReference type="NCBI Taxonomy" id="43657"/>
    <lineage>
        <taxon>Bacteria</taxon>
        <taxon>Pseudomonadati</taxon>
        <taxon>Pseudomonadota</taxon>
        <taxon>Gammaproteobacteria</taxon>
        <taxon>Alteromonadales</taxon>
        <taxon>Pseudoalteromonadaceae</taxon>
        <taxon>Pseudoalteromonas</taxon>
    </lineage>
</organism>
<evidence type="ECO:0000256" key="3">
    <source>
        <dbReference type="ARBA" id="ARBA00022833"/>
    </source>
</evidence>
<accession>A0A0C1QDM9</accession>
<dbReference type="PANTHER" id="PTHR33202:SF6">
    <property type="entry name" value="ZINC UPTAKE REGULATION PROTEIN"/>
    <property type="match status" value="1"/>
</dbReference>
<dbReference type="GO" id="GO:0045892">
    <property type="term" value="P:negative regulation of DNA-templated transcription"/>
    <property type="evidence" value="ECO:0007669"/>
    <property type="project" value="TreeGrafter"/>
</dbReference>
<evidence type="ECO:0000256" key="2">
    <source>
        <dbReference type="ARBA" id="ARBA00022491"/>
    </source>
</evidence>
<evidence type="ECO:0000313" key="8">
    <source>
        <dbReference type="EMBL" id="KID58721.1"/>
    </source>
</evidence>
<evidence type="ECO:0000256" key="7">
    <source>
        <dbReference type="PIRSR" id="PIRSR602481-1"/>
    </source>
</evidence>
<comment type="similarity">
    <text evidence="1">Belongs to the Fur family.</text>
</comment>
<dbReference type="Pfam" id="PF01475">
    <property type="entry name" value="FUR"/>
    <property type="match status" value="1"/>
</dbReference>
<dbReference type="OrthoDB" id="9801127at2"/>
<dbReference type="InterPro" id="IPR043135">
    <property type="entry name" value="Fur_C"/>
</dbReference>
<dbReference type="SUPFAM" id="SSF46785">
    <property type="entry name" value="Winged helix' DNA-binding domain"/>
    <property type="match status" value="1"/>
</dbReference>
<evidence type="ECO:0000256" key="4">
    <source>
        <dbReference type="ARBA" id="ARBA00023015"/>
    </source>
</evidence>
<dbReference type="GO" id="GO:0008270">
    <property type="term" value="F:zinc ion binding"/>
    <property type="evidence" value="ECO:0007669"/>
    <property type="project" value="TreeGrafter"/>
</dbReference>
<keyword evidence="5" id="KW-0238">DNA-binding</keyword>
<keyword evidence="2" id="KW-0678">Repressor</keyword>
<dbReference type="GO" id="GO:0000976">
    <property type="term" value="F:transcription cis-regulatory region binding"/>
    <property type="evidence" value="ECO:0007669"/>
    <property type="project" value="TreeGrafter"/>
</dbReference>
<sequence length="162" mass="18227">MSQKNNKNNQESEFVEIFNYAGIKPTEKRIAIFKGLKMAGKALSPYELVQYCKQNLGLTLPAVSIYRILDLLVAADLVHKLDTVNKYICCTHIDCHKPHPHTQFLICSLCQKVEEVHMPAELMAQLSTQIQSHGYQLNSPQFEFQGICTDCQALEAEAVSNA</sequence>
<dbReference type="Gene3D" id="1.10.10.10">
    <property type="entry name" value="Winged helix-like DNA-binding domain superfamily/Winged helix DNA-binding domain"/>
    <property type="match status" value="1"/>
</dbReference>
<dbReference type="GO" id="GO:0003700">
    <property type="term" value="F:DNA-binding transcription factor activity"/>
    <property type="evidence" value="ECO:0007669"/>
    <property type="project" value="InterPro"/>
</dbReference>